<keyword evidence="4" id="KW-1185">Reference proteome</keyword>
<comment type="caution">
    <text evidence="1">Lacks conserved residue(s) required for the propagation of feature annotation.</text>
</comment>
<organism evidence="3 4">
    <name type="scientific">Malus domestica</name>
    <name type="common">Apple</name>
    <name type="synonym">Pyrus malus</name>
    <dbReference type="NCBI Taxonomy" id="3750"/>
    <lineage>
        <taxon>Eukaryota</taxon>
        <taxon>Viridiplantae</taxon>
        <taxon>Streptophyta</taxon>
        <taxon>Embryophyta</taxon>
        <taxon>Tracheophyta</taxon>
        <taxon>Spermatophyta</taxon>
        <taxon>Magnoliopsida</taxon>
        <taxon>eudicotyledons</taxon>
        <taxon>Gunneridae</taxon>
        <taxon>Pentapetalae</taxon>
        <taxon>rosids</taxon>
        <taxon>fabids</taxon>
        <taxon>Rosales</taxon>
        <taxon>Rosaceae</taxon>
        <taxon>Amygdaloideae</taxon>
        <taxon>Maleae</taxon>
        <taxon>Malus</taxon>
    </lineage>
</organism>
<evidence type="ECO:0000313" key="4">
    <source>
        <dbReference type="Proteomes" id="UP000290289"/>
    </source>
</evidence>
<accession>A0A498IRA9</accession>
<dbReference type="InterPro" id="IPR001789">
    <property type="entry name" value="Sig_transdc_resp-reg_receiver"/>
</dbReference>
<evidence type="ECO:0000259" key="2">
    <source>
        <dbReference type="PROSITE" id="PS50110"/>
    </source>
</evidence>
<gene>
    <name evidence="3" type="ORF">DVH24_027341</name>
</gene>
<dbReference type="SUPFAM" id="SSF52172">
    <property type="entry name" value="CheY-like"/>
    <property type="match status" value="1"/>
</dbReference>
<dbReference type="GO" id="GO:0000160">
    <property type="term" value="P:phosphorelay signal transduction system"/>
    <property type="evidence" value="ECO:0007669"/>
    <property type="project" value="InterPro"/>
</dbReference>
<protein>
    <recommendedName>
        <fullName evidence="2">Response regulatory domain-containing protein</fullName>
    </recommendedName>
</protein>
<name>A0A498IRA9_MALDO</name>
<dbReference type="AlphaFoldDB" id="A0A498IRA9"/>
<dbReference type="Gene3D" id="3.40.50.2300">
    <property type="match status" value="1"/>
</dbReference>
<comment type="caution">
    <text evidence="3">The sequence shown here is derived from an EMBL/GenBank/DDBJ whole genome shotgun (WGS) entry which is preliminary data.</text>
</comment>
<sequence>MDIGLEQWKIWEKEEPYNLHIRINALTGHSPNEERSRRMEAGMDDHLSKPFNMTQLLEIVRL</sequence>
<dbReference type="InterPro" id="IPR011006">
    <property type="entry name" value="CheY-like_superfamily"/>
</dbReference>
<evidence type="ECO:0000256" key="1">
    <source>
        <dbReference type="PROSITE-ProRule" id="PRU00169"/>
    </source>
</evidence>
<feature type="domain" description="Response regulatory" evidence="2">
    <location>
        <begin position="1"/>
        <end position="62"/>
    </location>
</feature>
<dbReference type="EMBL" id="RDQH01000337">
    <property type="protein sequence ID" value="RXH84442.1"/>
    <property type="molecule type" value="Genomic_DNA"/>
</dbReference>
<evidence type="ECO:0000313" key="3">
    <source>
        <dbReference type="EMBL" id="RXH84442.1"/>
    </source>
</evidence>
<proteinExistence type="predicted"/>
<dbReference type="Proteomes" id="UP000290289">
    <property type="component" value="Chromosome 11"/>
</dbReference>
<dbReference type="PROSITE" id="PS50110">
    <property type="entry name" value="RESPONSE_REGULATORY"/>
    <property type="match status" value="1"/>
</dbReference>
<reference evidence="3 4" key="1">
    <citation type="submission" date="2018-10" db="EMBL/GenBank/DDBJ databases">
        <title>A high-quality apple genome assembly.</title>
        <authorList>
            <person name="Hu J."/>
        </authorList>
    </citation>
    <scope>NUCLEOTIDE SEQUENCE [LARGE SCALE GENOMIC DNA]</scope>
    <source>
        <strain evidence="4">cv. HFTH1</strain>
        <tissue evidence="3">Young leaf</tissue>
    </source>
</reference>